<dbReference type="PANTHER" id="PTHR48022:SF2">
    <property type="entry name" value="PLASTIDIC GLUCOSE TRANSPORTER 4"/>
    <property type="match status" value="1"/>
</dbReference>
<evidence type="ECO:0000256" key="2">
    <source>
        <dbReference type="ARBA" id="ARBA00010992"/>
    </source>
</evidence>
<evidence type="ECO:0000256" key="6">
    <source>
        <dbReference type="SAM" id="Phobius"/>
    </source>
</evidence>
<dbReference type="STRING" id="572478.Vdis_1461"/>
<feature type="transmembrane region" description="Helical" evidence="6">
    <location>
        <begin position="54"/>
        <end position="78"/>
    </location>
</feature>
<dbReference type="PANTHER" id="PTHR48022">
    <property type="entry name" value="PLASTIDIC GLUCOSE TRANSPORTER 4"/>
    <property type="match status" value="1"/>
</dbReference>
<keyword evidence="9" id="KW-1185">Reference proteome</keyword>
<feature type="transmembrane region" description="Helical" evidence="6">
    <location>
        <begin position="176"/>
        <end position="195"/>
    </location>
</feature>
<dbReference type="OrthoDB" id="117970at2157"/>
<evidence type="ECO:0000259" key="7">
    <source>
        <dbReference type="PROSITE" id="PS50850"/>
    </source>
</evidence>
<dbReference type="InterPro" id="IPR005829">
    <property type="entry name" value="Sugar_transporter_CS"/>
</dbReference>
<dbReference type="GeneID" id="9752396"/>
<keyword evidence="4 6" id="KW-1133">Transmembrane helix</keyword>
<reference evidence="9" key="2">
    <citation type="journal article" date="2010" name="Stand. Genomic Sci.">
        <title>Complete genome sequence of Vulcanisaeta distributa type strain (IC-017T).</title>
        <authorList>
            <person name="Mavromatis K."/>
            <person name="Sikorski J."/>
            <person name="Pabst E."/>
            <person name="Teshima H."/>
            <person name="Lapidus A."/>
            <person name="Lucas S."/>
            <person name="Nolan M."/>
            <person name="Glavina Del Rio T."/>
            <person name="Cheng J."/>
            <person name="Bruce D."/>
            <person name="Goodwin L."/>
            <person name="Pitluck S."/>
            <person name="Liolios K."/>
            <person name="Ivanova N."/>
            <person name="Mikhailova N."/>
            <person name="Pati A."/>
            <person name="Chen A."/>
            <person name="Palaniappan K."/>
            <person name="Land M."/>
            <person name="Hauser L."/>
            <person name="Chang Y."/>
            <person name="Jeffries C."/>
            <person name="Rohde M."/>
            <person name="Spring S."/>
            <person name="Goker M."/>
            <person name="Wirth R."/>
            <person name="Woyke T."/>
            <person name="Bristow J."/>
            <person name="Eisen J."/>
            <person name="Markowitz V."/>
            <person name="Hugenholtz P."/>
            <person name="Klenk H."/>
            <person name="Kyrpides N."/>
        </authorList>
    </citation>
    <scope>NUCLEOTIDE SEQUENCE [LARGE SCALE GENOMIC DNA]</scope>
    <source>
        <strain evidence="9">DSM 14429 / JCM 11212 / NBRC 100878 / IC-017</strain>
    </source>
</reference>
<feature type="transmembrane region" description="Helical" evidence="6">
    <location>
        <begin position="345"/>
        <end position="363"/>
    </location>
</feature>
<dbReference type="RefSeq" id="WP_013336572.1">
    <property type="nucleotide sequence ID" value="NC_014537.1"/>
</dbReference>
<dbReference type="InterPro" id="IPR020846">
    <property type="entry name" value="MFS_dom"/>
</dbReference>
<dbReference type="SUPFAM" id="SSF103473">
    <property type="entry name" value="MFS general substrate transporter"/>
    <property type="match status" value="1"/>
</dbReference>
<feature type="transmembrane region" description="Helical" evidence="6">
    <location>
        <begin position="384"/>
        <end position="406"/>
    </location>
</feature>
<dbReference type="InterPro" id="IPR036259">
    <property type="entry name" value="MFS_trans_sf"/>
</dbReference>
<keyword evidence="5 6" id="KW-0472">Membrane</keyword>
<dbReference type="KEGG" id="vdi:Vdis_1461"/>
<feature type="transmembrane region" description="Helical" evidence="6">
    <location>
        <begin position="319"/>
        <end position="339"/>
    </location>
</feature>
<dbReference type="EMBL" id="CP002100">
    <property type="protein sequence ID" value="ADN50847.1"/>
    <property type="molecule type" value="Genomic_DNA"/>
</dbReference>
<evidence type="ECO:0000256" key="5">
    <source>
        <dbReference type="ARBA" id="ARBA00023136"/>
    </source>
</evidence>
<keyword evidence="3 6" id="KW-0812">Transmembrane</keyword>
<dbReference type="Gene3D" id="1.20.1250.20">
    <property type="entry name" value="MFS general substrate transporter like domains"/>
    <property type="match status" value="1"/>
</dbReference>
<dbReference type="GO" id="GO:0016020">
    <property type="term" value="C:membrane"/>
    <property type="evidence" value="ECO:0007669"/>
    <property type="project" value="UniProtKB-SubCell"/>
</dbReference>
<reference evidence="8 9" key="1">
    <citation type="journal article" date="2010" name="Stand. Genomic Sci.">
        <title>Complete genome sequence of Vulcanisaeta distributa type strain (IC-017).</title>
        <authorList>
            <person name="Mavromatis K."/>
            <person name="Sikorski J."/>
            <person name="Pabst E."/>
            <person name="Teshima H."/>
            <person name="Lapidus A."/>
            <person name="Lucas S."/>
            <person name="Nolan M."/>
            <person name="Glavina Del Rio T."/>
            <person name="Cheng J.F."/>
            <person name="Bruce D."/>
            <person name="Goodwin L."/>
            <person name="Pitluck S."/>
            <person name="Liolios K."/>
            <person name="Ivanova N."/>
            <person name="Mikhailova N."/>
            <person name="Pati A."/>
            <person name="Chen A."/>
            <person name="Palaniappan K."/>
            <person name="Land M."/>
            <person name="Hauser L."/>
            <person name="Chang Y.J."/>
            <person name="Jeffries C.D."/>
            <person name="Rohde M."/>
            <person name="Spring S."/>
            <person name="Goker M."/>
            <person name="Wirth R."/>
            <person name="Woyke T."/>
            <person name="Bristow J."/>
            <person name="Eisen J.A."/>
            <person name="Markowitz V."/>
            <person name="Hugenholtz P."/>
            <person name="Klenk H.P."/>
            <person name="Kyrpides N.C."/>
        </authorList>
    </citation>
    <scope>NUCLEOTIDE SEQUENCE [LARGE SCALE GENOMIC DNA]</scope>
    <source>
        <strain evidence="9">DSM 14429 / JCM 11212 / NBRC 100878 / IC-017</strain>
    </source>
</reference>
<dbReference type="PROSITE" id="PS00217">
    <property type="entry name" value="SUGAR_TRANSPORT_2"/>
    <property type="match status" value="1"/>
</dbReference>
<proteinExistence type="inferred from homology"/>
<evidence type="ECO:0000256" key="1">
    <source>
        <dbReference type="ARBA" id="ARBA00004141"/>
    </source>
</evidence>
<accession>E1QSY0</accession>
<evidence type="ECO:0000256" key="3">
    <source>
        <dbReference type="ARBA" id="ARBA00022692"/>
    </source>
</evidence>
<dbReference type="InterPro" id="IPR050360">
    <property type="entry name" value="MFS_Sugar_Transporters"/>
</dbReference>
<feature type="transmembrane region" description="Helical" evidence="6">
    <location>
        <begin position="115"/>
        <end position="136"/>
    </location>
</feature>
<feature type="domain" description="Major facilitator superfamily (MFS) profile" evidence="7">
    <location>
        <begin position="22"/>
        <end position="436"/>
    </location>
</feature>
<feature type="transmembrane region" description="Helical" evidence="6">
    <location>
        <begin position="148"/>
        <end position="170"/>
    </location>
</feature>
<dbReference type="AlphaFoldDB" id="E1QSY0"/>
<evidence type="ECO:0000256" key="4">
    <source>
        <dbReference type="ARBA" id="ARBA00022989"/>
    </source>
</evidence>
<feature type="transmembrane region" description="Helical" evidence="6">
    <location>
        <begin position="253"/>
        <end position="275"/>
    </location>
</feature>
<feature type="transmembrane region" description="Helical" evidence="6">
    <location>
        <begin position="412"/>
        <end position="431"/>
    </location>
</feature>
<dbReference type="PROSITE" id="PS50850">
    <property type="entry name" value="MFS"/>
    <property type="match status" value="1"/>
</dbReference>
<dbReference type="HOGENOM" id="CLU_001265_46_6_2"/>
<organism evidence="8 9">
    <name type="scientific">Vulcanisaeta distributa (strain DSM 14429 / JCM 11212 / NBRC 100878 / IC-017)</name>
    <dbReference type="NCBI Taxonomy" id="572478"/>
    <lineage>
        <taxon>Archaea</taxon>
        <taxon>Thermoproteota</taxon>
        <taxon>Thermoprotei</taxon>
        <taxon>Thermoproteales</taxon>
        <taxon>Thermoproteaceae</taxon>
        <taxon>Vulcanisaeta</taxon>
    </lineage>
</organism>
<dbReference type="Pfam" id="PF00083">
    <property type="entry name" value="Sugar_tr"/>
    <property type="match status" value="1"/>
</dbReference>
<dbReference type="Proteomes" id="UP000006681">
    <property type="component" value="Chromosome"/>
</dbReference>
<evidence type="ECO:0000313" key="9">
    <source>
        <dbReference type="Proteomes" id="UP000006681"/>
    </source>
</evidence>
<name>E1QSY0_VULDI</name>
<evidence type="ECO:0000313" key="8">
    <source>
        <dbReference type="EMBL" id="ADN50847.1"/>
    </source>
</evidence>
<protein>
    <submittedName>
        <fullName evidence="8">Major facilitator superfamily MFS_1</fullName>
    </submittedName>
</protein>
<feature type="transmembrane region" description="Helical" evidence="6">
    <location>
        <begin position="90"/>
        <end position="109"/>
    </location>
</feature>
<dbReference type="InterPro" id="IPR005828">
    <property type="entry name" value="MFS_sugar_transport-like"/>
</dbReference>
<sequence length="453" mass="50246">MSSWDVIRRFDEARLTLAHYRWTVLAAMGDFLDAGSIVAGAVSTIYWISTFHLTSLLLGIIAAFSPNAFAAFVGAIIAGPLGDRYGRKTIYMYDLLAYFIGALIMAAAVNYIMLLVGYIIVGIAVGLDVPTSWSLIAEYAPKYKRGFLMAFTNLFWYIGPIVMLLLGIAFEPYGALTFRAVFGVLAAVAIITWILRRGLIESPRWGLVAGKTNVVQEALKQLGEQATQQTSASQGAQSQYKYKWSDIFKYKKGLAFIIPIYIFWGVPAGTFGFFLPYFFKDIGFTTTTMAYVGDILWFITAIIGVVAVYMQLSDKLNRNVMYAVAAAICAISFAVPIFLPFSILWVALLNVIGFGFGHGMWLWPQTRVWSTELFPTEIRNSAQGFAWSWMRFALGVWSLIVPTLIAVIGYKAIAAVATTFFILNIIIGYLYGPKSQGKSLEEVLRDFYGGKIP</sequence>
<feature type="transmembrane region" description="Helical" evidence="6">
    <location>
        <begin position="20"/>
        <end position="48"/>
    </location>
</feature>
<comment type="similarity">
    <text evidence="2">Belongs to the major facilitator superfamily. Sugar transporter (TC 2.A.1.1) family.</text>
</comment>
<dbReference type="eggNOG" id="arCOG02684">
    <property type="taxonomic scope" value="Archaea"/>
</dbReference>
<feature type="transmembrane region" description="Helical" evidence="6">
    <location>
        <begin position="295"/>
        <end position="312"/>
    </location>
</feature>
<dbReference type="CDD" id="cd17316">
    <property type="entry name" value="MFS_SV2_like"/>
    <property type="match status" value="1"/>
</dbReference>
<dbReference type="GO" id="GO:0005351">
    <property type="term" value="F:carbohydrate:proton symporter activity"/>
    <property type="evidence" value="ECO:0007669"/>
    <property type="project" value="TreeGrafter"/>
</dbReference>
<gene>
    <name evidence="8" type="ordered locus">Vdis_1461</name>
</gene>
<comment type="subcellular location">
    <subcellularLocation>
        <location evidence="1">Membrane</location>
        <topology evidence="1">Multi-pass membrane protein</topology>
    </subcellularLocation>
</comment>